<dbReference type="SUPFAM" id="SSF52540">
    <property type="entry name" value="P-loop containing nucleoside triphosphate hydrolases"/>
    <property type="match status" value="1"/>
</dbReference>
<dbReference type="InterPro" id="IPR036628">
    <property type="entry name" value="Clp_N_dom_sf"/>
</dbReference>
<evidence type="ECO:0000259" key="5">
    <source>
        <dbReference type="PROSITE" id="PS51903"/>
    </source>
</evidence>
<comment type="caution">
    <text evidence="6">The sequence shown here is derived from an EMBL/GenBank/DDBJ whole genome shotgun (WGS) entry which is preliminary data.</text>
</comment>
<feature type="region of interest" description="Disordered" evidence="4">
    <location>
        <begin position="812"/>
        <end position="871"/>
    </location>
</feature>
<dbReference type="PANTHER" id="PTHR43572">
    <property type="entry name" value="CHAPERONE PROTEIN CLPD, CHLOROPLASTIC"/>
    <property type="match status" value="1"/>
</dbReference>
<evidence type="ECO:0000313" key="6">
    <source>
        <dbReference type="EMBL" id="KAA0043828.1"/>
    </source>
</evidence>
<reference evidence="6 7" key="1">
    <citation type="submission" date="2019-08" db="EMBL/GenBank/DDBJ databases">
        <title>Draft genome sequences of two oriental melons (Cucumis melo L. var makuwa).</title>
        <authorList>
            <person name="Kwon S.-Y."/>
        </authorList>
    </citation>
    <scope>NUCLEOTIDE SEQUENCE [LARGE SCALE GENOMIC DNA]</scope>
    <source>
        <strain evidence="7">cv. SW 3</strain>
        <tissue evidence="6">Leaf</tissue>
    </source>
</reference>
<feature type="region of interest" description="Disordered" evidence="4">
    <location>
        <begin position="592"/>
        <end position="611"/>
    </location>
</feature>
<organism evidence="6 7">
    <name type="scientific">Cucumis melo var. makuwa</name>
    <name type="common">Oriental melon</name>
    <dbReference type="NCBI Taxonomy" id="1194695"/>
    <lineage>
        <taxon>Eukaryota</taxon>
        <taxon>Viridiplantae</taxon>
        <taxon>Streptophyta</taxon>
        <taxon>Embryophyta</taxon>
        <taxon>Tracheophyta</taxon>
        <taxon>Spermatophyta</taxon>
        <taxon>Magnoliopsida</taxon>
        <taxon>eudicotyledons</taxon>
        <taxon>Gunneridae</taxon>
        <taxon>Pentapetalae</taxon>
        <taxon>rosids</taxon>
        <taxon>fabids</taxon>
        <taxon>Cucurbitales</taxon>
        <taxon>Cucurbitaceae</taxon>
        <taxon>Benincaseae</taxon>
        <taxon>Cucumis</taxon>
    </lineage>
</organism>
<dbReference type="InterPro" id="IPR004176">
    <property type="entry name" value="Clp_R_N"/>
</dbReference>
<dbReference type="AlphaFoldDB" id="A0A5A7TLT9"/>
<feature type="compositionally biased region" description="Low complexity" evidence="4">
    <location>
        <begin position="592"/>
        <end position="610"/>
    </location>
</feature>
<feature type="compositionally biased region" description="Low complexity" evidence="4">
    <location>
        <begin position="187"/>
        <end position="210"/>
    </location>
</feature>
<evidence type="ECO:0000256" key="3">
    <source>
        <dbReference type="PROSITE-ProRule" id="PRU01251"/>
    </source>
</evidence>
<dbReference type="Pfam" id="PF23569">
    <property type="entry name" value="NBD_SMAX1"/>
    <property type="match status" value="1"/>
</dbReference>
<accession>A0A5A7TLT9</accession>
<evidence type="ECO:0000313" key="7">
    <source>
        <dbReference type="Proteomes" id="UP000321393"/>
    </source>
</evidence>
<dbReference type="Proteomes" id="UP000321393">
    <property type="component" value="Unassembled WGS sequence"/>
</dbReference>
<name>A0A5A7TLT9_CUCMM</name>
<keyword evidence="2 3" id="KW-0677">Repeat</keyword>
<proteinExistence type="inferred from homology"/>
<comment type="similarity">
    <text evidence="1">Belongs to the ClpA/ClpB family.</text>
</comment>
<evidence type="ECO:0000256" key="2">
    <source>
        <dbReference type="ARBA" id="ARBA00022737"/>
    </source>
</evidence>
<feature type="compositionally biased region" description="Basic and acidic residues" evidence="4">
    <location>
        <begin position="828"/>
        <end position="844"/>
    </location>
</feature>
<dbReference type="Gene3D" id="1.10.1780.10">
    <property type="entry name" value="Clp, N-terminal domain"/>
    <property type="match status" value="1"/>
</dbReference>
<feature type="domain" description="Clp R" evidence="5">
    <location>
        <begin position="8"/>
        <end position="177"/>
    </location>
</feature>
<dbReference type="Gene3D" id="3.40.50.300">
    <property type="entry name" value="P-loop containing nucleotide triphosphate hydrolases"/>
    <property type="match status" value="1"/>
</dbReference>
<dbReference type="InterPro" id="IPR051650">
    <property type="entry name" value="SL_signaling_regulator"/>
</dbReference>
<evidence type="ECO:0000256" key="1">
    <source>
        <dbReference type="ARBA" id="ARBA00008675"/>
    </source>
</evidence>
<protein>
    <submittedName>
        <fullName evidence="6">Protein SMAX1-LIKE 3</fullName>
    </submittedName>
</protein>
<feature type="region of interest" description="Disordered" evidence="4">
    <location>
        <begin position="184"/>
        <end position="210"/>
    </location>
</feature>
<dbReference type="EMBL" id="SSTE01014973">
    <property type="protein sequence ID" value="KAA0043828.1"/>
    <property type="molecule type" value="Genomic_DNA"/>
</dbReference>
<dbReference type="PROSITE" id="PS51903">
    <property type="entry name" value="CLP_R"/>
    <property type="match status" value="1"/>
</dbReference>
<dbReference type="SUPFAM" id="SSF81923">
    <property type="entry name" value="Double Clp-N motif"/>
    <property type="match status" value="1"/>
</dbReference>
<dbReference type="OrthoDB" id="750498at2759"/>
<evidence type="ECO:0000256" key="4">
    <source>
        <dbReference type="SAM" id="MobiDB-lite"/>
    </source>
</evidence>
<sequence length="892" mass="99687">MRTGGCTVQQALTCEALNVVKQAVILAKRRGHAQVTPLHVASTMLSPPTGLLRTACLQSHSHPLQCKALELCFNVALNRLPASNSTPPILTPSSHHHHHQSHPSISNALVAAFKRAQAHQRRGSIENQQQPLLAVKIELEQLIISILDDPSVSRVMKEARFSSTQVKTKVEQAISIDIACSTKSKHNTTTASNNNSEDNNNTTLLGGATTTSGRAREEDVVAVINELAEMKKRSLVVVGECVGNVECVVEAAIGRVEKKEVPECLKEVKFINLSISSFRDRSRIEVDEKVLELKSLIRSNYCIGKGVILYVGDIKWSIDYRENYYYHSSNQRRGYYCPVEHMIMELGKLVYGNYDQQIHQPKGGGVNVWIMGIATFQTYMRCKTGNPSLETLLAIHPLTIPTGSFRLSLITDSDIIQSQSLEEKKQEIVLDEEKELNCCGECSAKFEIEARSLQNYSNNNSESTTSSTPLPAWLQQYKNEQKAMGENDQTKCVTVRELYKKWNSICNSIHKINSNNNNSISCSERSLSFSCILPNSSSSASGFSYDHHQHHNSNNHYDFLRNTQKEKLQDDHHGHFYEGNVEPKTLMVLSSNYNNNSNHGSTPSSGSSGSDVVLEGEYVSRFKELNSENFKRLCNALEKKVPWQKNVVGDIASAVLQCRSGMGRRKGKIGHGDFKEETWLLFQGNDLRGKEKVAEELARVIFGSATSNLVSITLSSFSSTRSGDSTEDNCRNKRSRDEQSCSYIERFAEAVSINPHRVFLVEDVEQADYSSQMGFKRAIEGGRITNSDGQQVSLADAIVILSCESFSARSRACSPPIEKQQENEQEQEQNKEEKEKDHEQKHEEEETAPCLALDLNISIDDDEDRTANDQSIDDVGLLDSVDRRIIFQIQEL</sequence>
<gene>
    <name evidence="6" type="ORF">E6C27_scaffold236G001620</name>
</gene>
<dbReference type="STRING" id="1194695.A0A5A7TLT9"/>
<dbReference type="InterPro" id="IPR027417">
    <property type="entry name" value="P-loop_NTPase"/>
</dbReference>
<dbReference type="InterPro" id="IPR058680">
    <property type="entry name" value="NBD_SMAX1-like"/>
</dbReference>
<dbReference type="PANTHER" id="PTHR43572:SF31">
    <property type="entry name" value="PROTEIN SMAX1-LIKE 3"/>
    <property type="match status" value="1"/>
</dbReference>